<evidence type="ECO:0000256" key="1">
    <source>
        <dbReference type="SAM" id="MobiDB-lite"/>
    </source>
</evidence>
<feature type="region of interest" description="Disordered" evidence="1">
    <location>
        <begin position="273"/>
        <end position="363"/>
    </location>
</feature>
<feature type="compositionally biased region" description="Polar residues" evidence="1">
    <location>
        <begin position="113"/>
        <end position="132"/>
    </location>
</feature>
<reference evidence="3 4" key="1">
    <citation type="journal article" date="2018" name="Front. Plant Sci.">
        <title>Red Clover (Trifolium pratense) and Zigzag Clover (T. medium) - A Picture of Genomic Similarities and Differences.</title>
        <authorList>
            <person name="Dluhosova J."/>
            <person name="Istvanek J."/>
            <person name="Nedelnik J."/>
            <person name="Repkova J."/>
        </authorList>
    </citation>
    <scope>NUCLEOTIDE SEQUENCE [LARGE SCALE GENOMIC DNA]</scope>
    <source>
        <strain evidence="4">cv. 10/8</strain>
        <tissue evidence="3">Leaf</tissue>
    </source>
</reference>
<protein>
    <recommendedName>
        <fullName evidence="2">Retrotransposon gag domain-containing protein</fullName>
    </recommendedName>
</protein>
<feature type="compositionally biased region" description="Basic residues" evidence="1">
    <location>
        <begin position="293"/>
        <end position="305"/>
    </location>
</feature>
<feature type="compositionally biased region" description="Polar residues" evidence="1">
    <location>
        <begin position="145"/>
        <end position="155"/>
    </location>
</feature>
<evidence type="ECO:0000313" key="4">
    <source>
        <dbReference type="Proteomes" id="UP000265520"/>
    </source>
</evidence>
<feature type="domain" description="Retrotransposon gag" evidence="2">
    <location>
        <begin position="429"/>
        <end position="508"/>
    </location>
</feature>
<feature type="region of interest" description="Disordered" evidence="1">
    <location>
        <begin position="1"/>
        <end position="20"/>
    </location>
</feature>
<feature type="compositionally biased region" description="Basic and acidic residues" evidence="1">
    <location>
        <begin position="273"/>
        <end position="287"/>
    </location>
</feature>
<dbReference type="Pfam" id="PF03732">
    <property type="entry name" value="Retrotrans_gag"/>
    <property type="match status" value="1"/>
</dbReference>
<dbReference type="AlphaFoldDB" id="A0A392MAC2"/>
<dbReference type="InterPro" id="IPR005162">
    <property type="entry name" value="Retrotrans_gag_dom"/>
</dbReference>
<feature type="non-terminal residue" evidence="3">
    <location>
        <position position="517"/>
    </location>
</feature>
<comment type="caution">
    <text evidence="3">The sequence shown here is derived from an EMBL/GenBank/DDBJ whole genome shotgun (WGS) entry which is preliminary data.</text>
</comment>
<evidence type="ECO:0000259" key="2">
    <source>
        <dbReference type="Pfam" id="PF03732"/>
    </source>
</evidence>
<gene>
    <name evidence="3" type="ORF">A2U01_0004875</name>
</gene>
<dbReference type="PANTHER" id="PTHR33223:SF10">
    <property type="entry name" value="AMINOTRANSFERASE-LIKE PLANT MOBILE DOMAIN-CONTAINING PROTEIN"/>
    <property type="match status" value="1"/>
</dbReference>
<dbReference type="PANTHER" id="PTHR33223">
    <property type="entry name" value="CCHC-TYPE DOMAIN-CONTAINING PROTEIN"/>
    <property type="match status" value="1"/>
</dbReference>
<dbReference type="EMBL" id="LXQA010006175">
    <property type="protein sequence ID" value="MCH84045.1"/>
    <property type="molecule type" value="Genomic_DNA"/>
</dbReference>
<keyword evidence="4" id="KW-1185">Reference proteome</keyword>
<accession>A0A392MAC2</accession>
<organism evidence="3 4">
    <name type="scientific">Trifolium medium</name>
    <dbReference type="NCBI Taxonomy" id="97028"/>
    <lineage>
        <taxon>Eukaryota</taxon>
        <taxon>Viridiplantae</taxon>
        <taxon>Streptophyta</taxon>
        <taxon>Embryophyta</taxon>
        <taxon>Tracheophyta</taxon>
        <taxon>Spermatophyta</taxon>
        <taxon>Magnoliopsida</taxon>
        <taxon>eudicotyledons</taxon>
        <taxon>Gunneridae</taxon>
        <taxon>Pentapetalae</taxon>
        <taxon>rosids</taxon>
        <taxon>fabids</taxon>
        <taxon>Fabales</taxon>
        <taxon>Fabaceae</taxon>
        <taxon>Papilionoideae</taxon>
        <taxon>50 kb inversion clade</taxon>
        <taxon>NPAAA clade</taxon>
        <taxon>Hologalegina</taxon>
        <taxon>IRL clade</taxon>
        <taxon>Trifolieae</taxon>
        <taxon>Trifolium</taxon>
    </lineage>
</organism>
<feature type="compositionally biased region" description="Basic and acidic residues" evidence="1">
    <location>
        <begin position="36"/>
        <end position="47"/>
    </location>
</feature>
<proteinExistence type="predicted"/>
<dbReference type="Proteomes" id="UP000265520">
    <property type="component" value="Unassembled WGS sequence"/>
</dbReference>
<sequence length="517" mass="58930">MSSTPTEHALQHMPSTLPTLARARLRSVSCRPSTDLGDRRPNRENRWPRAGGYKYNLIARYKPPLRGGPSTTAWNVKQPAVDQPLWNRYDQWRRLWERKFSPLSLPTKRKKNQTSLPSEMAGSSVQRTNGDSTPYVDADGRPMTTIISPRQNPPQDRTVIPMGTDERIATVNDEFDRRDGEEIAISDDENSYNIVTTNPPDSGNSLPDFARRGTLALKRAAAARARRDHVKQEQELHITLADLKKLLISLGDHQELIQEQRELIREQDRRLKAADRVNSHRRPDCADRLLQGSKKRGRTPPRRKPPSVTTKRGRGTTIFDRLGEKLAITRRGGGRGHVSPPSPRLERRSRSPSLSPRENIYPDYEAYGSDKDEGYGPLSLEILNAPLPPGLERPPKLAKYDGQGDPDEHISVFNIQLDYLRVSGDIKCRLFSTALTKKALDWYKTLPRDSIHSWSQLSKQFRSRFTASRRPPKTIASLEAIVQRREETLRAYIERFSSEATQVTAEDNMKRYLLERG</sequence>
<name>A0A392MAC2_9FABA</name>
<feature type="region of interest" description="Disordered" evidence="1">
    <location>
        <begin position="106"/>
        <end position="160"/>
    </location>
</feature>
<evidence type="ECO:0000313" key="3">
    <source>
        <dbReference type="EMBL" id="MCH84045.1"/>
    </source>
</evidence>
<feature type="region of interest" description="Disordered" evidence="1">
    <location>
        <begin position="29"/>
        <end position="49"/>
    </location>
</feature>